<protein>
    <submittedName>
        <fullName evidence="2">Uncharacterized protein</fullName>
    </submittedName>
</protein>
<organism evidence="2 3">
    <name type="scientific">Olivibacter domesticus</name>
    <name type="common">Pseudosphingobacterium domesticum</name>
    <dbReference type="NCBI Taxonomy" id="407022"/>
    <lineage>
        <taxon>Bacteria</taxon>
        <taxon>Pseudomonadati</taxon>
        <taxon>Bacteroidota</taxon>
        <taxon>Sphingobacteriia</taxon>
        <taxon>Sphingobacteriales</taxon>
        <taxon>Sphingobacteriaceae</taxon>
        <taxon>Olivibacter</taxon>
    </lineage>
</organism>
<proteinExistence type="predicted"/>
<dbReference type="AlphaFoldDB" id="A0A1H7W4P9"/>
<gene>
    <name evidence="2" type="ORF">SAMN05661044_04420</name>
</gene>
<name>A0A1H7W4P9_OLID1</name>
<accession>A0A1H7W4P9</accession>
<dbReference type="RefSeq" id="WP_093329063.1">
    <property type="nucleotide sequence ID" value="NZ_FOAF01000008.1"/>
</dbReference>
<reference evidence="3" key="1">
    <citation type="submission" date="2016-10" db="EMBL/GenBank/DDBJ databases">
        <authorList>
            <person name="Varghese N."/>
            <person name="Submissions S."/>
        </authorList>
    </citation>
    <scope>NUCLEOTIDE SEQUENCE [LARGE SCALE GENOMIC DNA]</scope>
    <source>
        <strain evidence="3">DSM 18733</strain>
    </source>
</reference>
<evidence type="ECO:0000313" key="2">
    <source>
        <dbReference type="EMBL" id="SEM16562.1"/>
    </source>
</evidence>
<keyword evidence="3" id="KW-1185">Reference proteome</keyword>
<dbReference type="Proteomes" id="UP000199421">
    <property type="component" value="Unassembled WGS sequence"/>
</dbReference>
<keyword evidence="1" id="KW-0732">Signal</keyword>
<dbReference type="OrthoDB" id="761965at2"/>
<feature type="chain" id="PRO_5011645723" evidence="1">
    <location>
        <begin position="22"/>
        <end position="150"/>
    </location>
</feature>
<dbReference type="EMBL" id="FOAF01000008">
    <property type="protein sequence ID" value="SEM16562.1"/>
    <property type="molecule type" value="Genomic_DNA"/>
</dbReference>
<sequence length="150" mass="16348">MKTLIISCLAMLCFGLTGLKAQSLFDKVDQALNKVDKASNTADKTKGTSDKLLGFFKKKDGGEAEAMTTINISGINLVNLKKLNETIQGCKDVEDTKMKYSPNGSTILVAYEGSAEDLLAAIQESSKDIFTDEHIEELDEHSISINLIKK</sequence>
<evidence type="ECO:0000313" key="3">
    <source>
        <dbReference type="Proteomes" id="UP000199421"/>
    </source>
</evidence>
<feature type="signal peptide" evidence="1">
    <location>
        <begin position="1"/>
        <end position="21"/>
    </location>
</feature>
<evidence type="ECO:0000256" key="1">
    <source>
        <dbReference type="SAM" id="SignalP"/>
    </source>
</evidence>